<dbReference type="RefSeq" id="WP_212015472.1">
    <property type="nucleotide sequence ID" value="NZ_JAAFYZ010000131.1"/>
</dbReference>
<comment type="caution">
    <text evidence="1">The sequence shown here is derived from an EMBL/GenBank/DDBJ whole genome shotgun (WGS) entry which is preliminary data.</text>
</comment>
<proteinExistence type="predicted"/>
<accession>A0ABS5KZ92</accession>
<keyword evidence="2" id="KW-1185">Reference proteome</keyword>
<sequence>MTESLPETAVVRLSRGSFDPSLFAEVEALNLKQAEYLIPAIKALPGLIHWYASLMPDGMVQVSIWDSVEHAKQMETLKEMVVIARGEMEALGVKFVPIVNPRITWTI</sequence>
<organism evidence="1 2">
    <name type="scientific">Catenulispora pinistramenti</name>
    <dbReference type="NCBI Taxonomy" id="2705254"/>
    <lineage>
        <taxon>Bacteria</taxon>
        <taxon>Bacillati</taxon>
        <taxon>Actinomycetota</taxon>
        <taxon>Actinomycetes</taxon>
        <taxon>Catenulisporales</taxon>
        <taxon>Catenulisporaceae</taxon>
        <taxon>Catenulispora</taxon>
    </lineage>
</organism>
<dbReference type="EMBL" id="JAAFYZ010000131">
    <property type="protein sequence ID" value="MBS2551235.1"/>
    <property type="molecule type" value="Genomic_DNA"/>
</dbReference>
<evidence type="ECO:0008006" key="3">
    <source>
        <dbReference type="Google" id="ProtNLM"/>
    </source>
</evidence>
<evidence type="ECO:0000313" key="2">
    <source>
        <dbReference type="Proteomes" id="UP000730482"/>
    </source>
</evidence>
<dbReference type="Proteomes" id="UP000730482">
    <property type="component" value="Unassembled WGS sequence"/>
</dbReference>
<evidence type="ECO:0000313" key="1">
    <source>
        <dbReference type="EMBL" id="MBS2551235.1"/>
    </source>
</evidence>
<name>A0ABS5KZ92_9ACTN</name>
<protein>
    <recommendedName>
        <fullName evidence="3">ABM domain-containing protein</fullName>
    </recommendedName>
</protein>
<reference evidence="1 2" key="1">
    <citation type="submission" date="2020-02" db="EMBL/GenBank/DDBJ databases">
        <title>Acidophilic actinobacteria isolated from forest soil.</title>
        <authorList>
            <person name="Golinska P."/>
        </authorList>
    </citation>
    <scope>NUCLEOTIDE SEQUENCE [LARGE SCALE GENOMIC DNA]</scope>
    <source>
        <strain evidence="1 2">NL8</strain>
    </source>
</reference>
<gene>
    <name evidence="1" type="ORF">KGQ19_30635</name>
</gene>